<protein>
    <submittedName>
        <fullName evidence="1">Uncharacterized protein</fullName>
    </submittedName>
</protein>
<dbReference type="Proteomes" id="UP000276133">
    <property type="component" value="Unassembled WGS sequence"/>
</dbReference>
<accession>A0A3M7STZ2</accession>
<proteinExistence type="predicted"/>
<organism evidence="1 2">
    <name type="scientific">Brachionus plicatilis</name>
    <name type="common">Marine rotifer</name>
    <name type="synonym">Brachionus muelleri</name>
    <dbReference type="NCBI Taxonomy" id="10195"/>
    <lineage>
        <taxon>Eukaryota</taxon>
        <taxon>Metazoa</taxon>
        <taxon>Spiralia</taxon>
        <taxon>Gnathifera</taxon>
        <taxon>Rotifera</taxon>
        <taxon>Eurotatoria</taxon>
        <taxon>Monogononta</taxon>
        <taxon>Pseudotrocha</taxon>
        <taxon>Ploima</taxon>
        <taxon>Brachionidae</taxon>
        <taxon>Brachionus</taxon>
    </lineage>
</organism>
<dbReference type="EMBL" id="REGN01000775">
    <property type="protein sequence ID" value="RNA39185.1"/>
    <property type="molecule type" value="Genomic_DNA"/>
</dbReference>
<dbReference type="AlphaFoldDB" id="A0A3M7STZ2"/>
<evidence type="ECO:0000313" key="2">
    <source>
        <dbReference type="Proteomes" id="UP000276133"/>
    </source>
</evidence>
<feature type="non-terminal residue" evidence="1">
    <location>
        <position position="1"/>
    </location>
</feature>
<evidence type="ECO:0000313" key="1">
    <source>
        <dbReference type="EMBL" id="RNA39185.1"/>
    </source>
</evidence>
<sequence length="63" mass="7437">LSVIYIKFGKNKKYLANSREKVSWKKLEEFFKVKNDKLVFQKQKEIDSGNIFDTEAEVVPNLI</sequence>
<keyword evidence="2" id="KW-1185">Reference proteome</keyword>
<gene>
    <name evidence="1" type="ORF">BpHYR1_041205</name>
</gene>
<reference evidence="1 2" key="1">
    <citation type="journal article" date="2018" name="Sci. Rep.">
        <title>Genomic signatures of local adaptation to the degree of environmental predictability in rotifers.</title>
        <authorList>
            <person name="Franch-Gras L."/>
            <person name="Hahn C."/>
            <person name="Garcia-Roger E.M."/>
            <person name="Carmona M.J."/>
            <person name="Serra M."/>
            <person name="Gomez A."/>
        </authorList>
    </citation>
    <scope>NUCLEOTIDE SEQUENCE [LARGE SCALE GENOMIC DNA]</scope>
    <source>
        <strain evidence="1">HYR1</strain>
    </source>
</reference>
<comment type="caution">
    <text evidence="1">The sequence shown here is derived from an EMBL/GenBank/DDBJ whole genome shotgun (WGS) entry which is preliminary data.</text>
</comment>
<name>A0A3M7STZ2_BRAPC</name>